<gene>
    <name evidence="3" type="primary">LOC106821595</name>
</gene>
<feature type="compositionally biased region" description="Basic residues" evidence="1">
    <location>
        <begin position="411"/>
        <end position="423"/>
    </location>
</feature>
<sequence>MMSGNLQTRTQHSQALMDSTCNEMWNDMLTKKDLRKCKKAKKRISTQVASEWLQENALEKECVAGAMAAHLQTNETMTAEPSWQLRVVDPPPNTTYQSTDVSDEDSDSLLEKALQRGLETYELDDSSELGIACQKYQLLSRQLLEIRDKMKSKLKQSRASASTRSDPAVGWEKSSPALVRGMKVGTAWDLVEQPAPPGTRPSAAVVAGSPGAVRRSPAQREDITSCFLAKLTIGDRAAMQQSVSSGAHAVRFVPRRDPGTLSPAGTERSPPYTVLKSPTPAMQRPLPAKRVPSTDSSPPDGAVAARKRFSTERPDPFPSATSRIAPGGVSNGAADAHRAATSPARAAVMIRPARLLYPSRYVPHLASPHRQFIFSAAESPPNVVQDNVEKRRVTTAGDANGRREPTAKKSVQQKRKTRLRANRRPQVCTEERSLGCTSTGFVYYVANSKKNMSAAGVTTTTESYSSDMDNKMLLFRQLCKMYGYRYEYYEGTGRTDMRRPFNKQKPAQSHNKSKSVPWLPETLGVRPKQSLRDPEVLQGSRGLSSRHAHLRMLSEKCVSASRNFDRLRTEVTSEIEKHCEGMNRAPSPTQSSSLEGFW</sequence>
<dbReference type="Proteomes" id="UP000695022">
    <property type="component" value="Unplaced"/>
</dbReference>
<reference evidence="3" key="1">
    <citation type="submission" date="2025-08" db="UniProtKB">
        <authorList>
            <consortium name="RefSeq"/>
        </authorList>
    </citation>
    <scope>IDENTIFICATION</scope>
</reference>
<dbReference type="GeneID" id="106821595"/>
<proteinExistence type="predicted"/>
<protein>
    <submittedName>
        <fullName evidence="3">Uncharacterized protein LOC106821595 isoform X1</fullName>
    </submittedName>
</protein>
<accession>A0ABM1FBZ2</accession>
<organism evidence="2 3">
    <name type="scientific">Priapulus caudatus</name>
    <name type="common">Priapulid worm</name>
    <dbReference type="NCBI Taxonomy" id="37621"/>
    <lineage>
        <taxon>Eukaryota</taxon>
        <taxon>Metazoa</taxon>
        <taxon>Ecdysozoa</taxon>
        <taxon>Scalidophora</taxon>
        <taxon>Priapulida</taxon>
        <taxon>Priapulimorpha</taxon>
        <taxon>Priapulimorphida</taxon>
        <taxon>Priapulidae</taxon>
        <taxon>Priapulus</taxon>
    </lineage>
</organism>
<feature type="region of interest" description="Disordered" evidence="1">
    <location>
        <begin position="497"/>
        <end position="518"/>
    </location>
</feature>
<name>A0ABM1FBZ2_PRICU</name>
<feature type="region of interest" description="Disordered" evidence="1">
    <location>
        <begin position="249"/>
        <end position="334"/>
    </location>
</feature>
<evidence type="ECO:0000313" key="3">
    <source>
        <dbReference type="RefSeq" id="XP_014681963.1"/>
    </source>
</evidence>
<dbReference type="RefSeq" id="XP_014681963.1">
    <property type="nucleotide sequence ID" value="XM_014826477.1"/>
</dbReference>
<evidence type="ECO:0000313" key="2">
    <source>
        <dbReference type="Proteomes" id="UP000695022"/>
    </source>
</evidence>
<keyword evidence="2" id="KW-1185">Reference proteome</keyword>
<feature type="region of interest" description="Disordered" evidence="1">
    <location>
        <begin position="393"/>
        <end position="426"/>
    </location>
</feature>
<evidence type="ECO:0000256" key="1">
    <source>
        <dbReference type="SAM" id="MobiDB-lite"/>
    </source>
</evidence>